<comment type="caution">
    <text evidence="2">The sequence shown here is derived from an EMBL/GenBank/DDBJ whole genome shotgun (WGS) entry which is preliminary data.</text>
</comment>
<feature type="region of interest" description="Disordered" evidence="1">
    <location>
        <begin position="130"/>
        <end position="224"/>
    </location>
</feature>
<accession>A0A9P5HDC2</accession>
<feature type="compositionally biased region" description="Polar residues" evidence="1">
    <location>
        <begin position="197"/>
        <end position="220"/>
    </location>
</feature>
<keyword evidence="3" id="KW-1185">Reference proteome</keyword>
<name>A0A9P5HDC2_9HYPO</name>
<dbReference type="AlphaFoldDB" id="A0A9P5HDC2"/>
<evidence type="ECO:0000313" key="2">
    <source>
        <dbReference type="EMBL" id="KAF7549476.1"/>
    </source>
</evidence>
<feature type="compositionally biased region" description="Low complexity" evidence="1">
    <location>
        <begin position="133"/>
        <end position="163"/>
    </location>
</feature>
<feature type="region of interest" description="Disordered" evidence="1">
    <location>
        <begin position="1"/>
        <end position="33"/>
    </location>
</feature>
<proteinExistence type="predicted"/>
<dbReference type="OrthoDB" id="5230713at2759"/>
<reference evidence="2" key="1">
    <citation type="submission" date="2020-03" db="EMBL/GenBank/DDBJ databases">
        <title>Draft Genome Sequence of Cylindrodendrum hubeiense.</title>
        <authorList>
            <person name="Buettner E."/>
            <person name="Kellner H."/>
        </authorList>
    </citation>
    <scope>NUCLEOTIDE SEQUENCE</scope>
    <source>
        <strain evidence="2">IHI 201604</strain>
    </source>
</reference>
<evidence type="ECO:0000313" key="3">
    <source>
        <dbReference type="Proteomes" id="UP000722485"/>
    </source>
</evidence>
<dbReference type="Proteomes" id="UP000722485">
    <property type="component" value="Unassembled WGS sequence"/>
</dbReference>
<dbReference type="EMBL" id="JAANBB010000121">
    <property type="protein sequence ID" value="KAF7549476.1"/>
    <property type="molecule type" value="Genomic_DNA"/>
</dbReference>
<protein>
    <submittedName>
        <fullName evidence="2">Uncharacterized protein</fullName>
    </submittedName>
</protein>
<gene>
    <name evidence="2" type="ORF">G7Z17_g6365</name>
</gene>
<organism evidence="2 3">
    <name type="scientific">Cylindrodendrum hubeiense</name>
    <dbReference type="NCBI Taxonomy" id="595255"/>
    <lineage>
        <taxon>Eukaryota</taxon>
        <taxon>Fungi</taxon>
        <taxon>Dikarya</taxon>
        <taxon>Ascomycota</taxon>
        <taxon>Pezizomycotina</taxon>
        <taxon>Sordariomycetes</taxon>
        <taxon>Hypocreomycetidae</taxon>
        <taxon>Hypocreales</taxon>
        <taxon>Nectriaceae</taxon>
        <taxon>Cylindrodendrum</taxon>
    </lineage>
</organism>
<evidence type="ECO:0000256" key="1">
    <source>
        <dbReference type="SAM" id="MobiDB-lite"/>
    </source>
</evidence>
<sequence length="263" mass="29325">MHSTVPKVPLFDGHKKRKQRRQEQERQQDRIQQQAALEAQEASREETFKFLNDFLENSIWRDQMDQNQISIAWDVLPPMHELGTFGELDEGEGTKACRRLFKAVVIWDDLGHGLWLKLKNDPRHYGRISRQMASSFQSESEAGSSAYPTPQRSRGSSQSSVESRFSRKSRKPSTEGQDMNATEVPRRASLADLGPSSRKNSSGKIPTRSSTDPQFASDNTGKAVAGSRYKLPKIIPSSCANAVRKTMGAFGDSMIQGHGGSAI</sequence>